<dbReference type="Gene3D" id="1.25.40.390">
    <property type="match status" value="1"/>
</dbReference>
<name>A0A1I5P2D4_9BACT</name>
<dbReference type="PROSITE" id="PS51257">
    <property type="entry name" value="PROKAR_LIPOPROTEIN"/>
    <property type="match status" value="1"/>
</dbReference>
<feature type="chain" id="PRO_5011630566" evidence="1">
    <location>
        <begin position="25"/>
        <end position="482"/>
    </location>
</feature>
<dbReference type="AlphaFoldDB" id="A0A1I5P2D4"/>
<dbReference type="OrthoDB" id="843771at2"/>
<feature type="signal peptide" evidence="1">
    <location>
        <begin position="1"/>
        <end position="24"/>
    </location>
</feature>
<dbReference type="Pfam" id="PF12771">
    <property type="entry name" value="SusD-like_2"/>
    <property type="match status" value="1"/>
</dbReference>
<dbReference type="SUPFAM" id="SSF48452">
    <property type="entry name" value="TPR-like"/>
    <property type="match status" value="1"/>
</dbReference>
<evidence type="ECO:0000256" key="1">
    <source>
        <dbReference type="SAM" id="SignalP"/>
    </source>
</evidence>
<organism evidence="2 3">
    <name type="scientific">Pseudarcicella hirudinis</name>
    <dbReference type="NCBI Taxonomy" id="1079859"/>
    <lineage>
        <taxon>Bacteria</taxon>
        <taxon>Pseudomonadati</taxon>
        <taxon>Bacteroidota</taxon>
        <taxon>Cytophagia</taxon>
        <taxon>Cytophagales</taxon>
        <taxon>Flectobacillaceae</taxon>
        <taxon>Pseudarcicella</taxon>
    </lineage>
</organism>
<keyword evidence="3" id="KW-1185">Reference proteome</keyword>
<dbReference type="Proteomes" id="UP000199306">
    <property type="component" value="Unassembled WGS sequence"/>
</dbReference>
<keyword evidence="1" id="KW-0732">Signal</keyword>
<dbReference type="InterPro" id="IPR041662">
    <property type="entry name" value="SusD-like_2"/>
</dbReference>
<dbReference type="EMBL" id="FOXH01000002">
    <property type="protein sequence ID" value="SFP27701.1"/>
    <property type="molecule type" value="Genomic_DNA"/>
</dbReference>
<protein>
    <submittedName>
        <fullName evidence="2">Starch-binding associating with outer membrane</fullName>
    </submittedName>
</protein>
<accession>A0A1I5P2D4</accession>
<evidence type="ECO:0000313" key="3">
    <source>
        <dbReference type="Proteomes" id="UP000199306"/>
    </source>
</evidence>
<dbReference type="InterPro" id="IPR011990">
    <property type="entry name" value="TPR-like_helical_dom_sf"/>
</dbReference>
<proteinExistence type="predicted"/>
<dbReference type="RefSeq" id="WP_092012650.1">
    <property type="nucleotide sequence ID" value="NZ_FOXH01000002.1"/>
</dbReference>
<evidence type="ECO:0000313" key="2">
    <source>
        <dbReference type="EMBL" id="SFP27701.1"/>
    </source>
</evidence>
<dbReference type="STRING" id="1079859.SAMN04515674_102219"/>
<gene>
    <name evidence="2" type="ORF">SAMN04515674_102219</name>
</gene>
<sequence length="482" mass="53679">MKNIQNRKLWLVLAALIWVASACKVDDFGDMNVDPNNASKPNITSMLTGAMRTVRLGVSDGSATQILYAQHWSEITYTTISTYSGLPFDYAIFYTTMNNLQYIINYNTDPATKGLATAGGSNANQIALARILKAYYFSVVTDRWGDIPYSEALKGNNNFRPKFDKQQDIYNDLFKELKEAQAQFDSGNPVKGDFLFAGNNAKWKKFANSLRLVLALRLSKVDPAKGKTEFNAALADGVFTSNDDNLVYKYQQDSQNENPWYTSFVTSGRLDFAVSATMVNYMKPLNDPRLGAYADKTVNSLDYVGMPYGLKNPGIKPADVSLPTAKIIKKQDAPAYVLSYPQILFSKAEAAKLGWISDDAKSSYEAAIKASMDQWGVYTDAAFAAFIAQNDVKYNDANALELIGKQKWVALYMQGHEAWAEWRRTGYPALLPGPGAANPSKQIPRRLGYPVSERDLNSANYKAVQAVQGEDSFDTRVWWDKK</sequence>
<reference evidence="2 3" key="1">
    <citation type="submission" date="2016-10" db="EMBL/GenBank/DDBJ databases">
        <authorList>
            <person name="de Groot N.N."/>
        </authorList>
    </citation>
    <scope>NUCLEOTIDE SEQUENCE [LARGE SCALE GENOMIC DNA]</scope>
    <source>
        <strain evidence="3">E92,LMG 26720,CCM 7988</strain>
    </source>
</reference>